<gene>
    <name evidence="1" type="ORF">BCR43DRAFT_497846</name>
</gene>
<name>A0A1X2H2X8_SYNRA</name>
<sequence>MCHNAHTTAGALQALQLRNFQQQPCTRNNMDGCTYRNVEAVPYSTNQDQISNSEEPALLFNFKDIVSSLEEAAQIIVESFGKPTVVAVKRQLCNLNDWYKVEVLFATKETRHAALLNGISHEDMIVKPKPLMPVHRGYLVVDIVDLPTEPIAAADTRIRQGILGPNTQLQDFEVEDIILNSTGGVYNSTARAVLSIKITTTLTQTAQNVRLSYRESKGRIRLDKVYVCYAFCRRCKKLDDHEEVDCAVISCSRDKKTNE</sequence>
<evidence type="ECO:0000313" key="2">
    <source>
        <dbReference type="Proteomes" id="UP000242180"/>
    </source>
</evidence>
<dbReference type="InParanoid" id="A0A1X2H2X8"/>
<dbReference type="EMBL" id="MCGN01000010">
    <property type="protein sequence ID" value="ORY92133.1"/>
    <property type="molecule type" value="Genomic_DNA"/>
</dbReference>
<dbReference type="Proteomes" id="UP000242180">
    <property type="component" value="Unassembled WGS sequence"/>
</dbReference>
<reference evidence="1 2" key="1">
    <citation type="submission" date="2016-07" db="EMBL/GenBank/DDBJ databases">
        <title>Pervasive Adenine N6-methylation of Active Genes in Fungi.</title>
        <authorList>
            <consortium name="DOE Joint Genome Institute"/>
            <person name="Mondo S.J."/>
            <person name="Dannebaum R.O."/>
            <person name="Kuo R.C."/>
            <person name="Labutti K."/>
            <person name="Haridas S."/>
            <person name="Kuo A."/>
            <person name="Salamov A."/>
            <person name="Ahrendt S.R."/>
            <person name="Lipzen A."/>
            <person name="Sullivan W."/>
            <person name="Andreopoulos W.B."/>
            <person name="Clum A."/>
            <person name="Lindquist E."/>
            <person name="Daum C."/>
            <person name="Ramamoorthy G.K."/>
            <person name="Gryganskyi A."/>
            <person name="Culley D."/>
            <person name="Magnuson J.K."/>
            <person name="James T.Y."/>
            <person name="O'Malley M.A."/>
            <person name="Stajich J.E."/>
            <person name="Spatafora J.W."/>
            <person name="Visel A."/>
            <person name="Grigoriev I.V."/>
        </authorList>
    </citation>
    <scope>NUCLEOTIDE SEQUENCE [LARGE SCALE GENOMIC DNA]</scope>
    <source>
        <strain evidence="1 2">NRRL 2496</strain>
    </source>
</reference>
<protein>
    <submittedName>
        <fullName evidence="1">Uncharacterized protein</fullName>
    </submittedName>
</protein>
<organism evidence="1 2">
    <name type="scientific">Syncephalastrum racemosum</name>
    <name type="common">Filamentous fungus</name>
    <dbReference type="NCBI Taxonomy" id="13706"/>
    <lineage>
        <taxon>Eukaryota</taxon>
        <taxon>Fungi</taxon>
        <taxon>Fungi incertae sedis</taxon>
        <taxon>Mucoromycota</taxon>
        <taxon>Mucoromycotina</taxon>
        <taxon>Mucoromycetes</taxon>
        <taxon>Mucorales</taxon>
        <taxon>Syncephalastraceae</taxon>
        <taxon>Syncephalastrum</taxon>
    </lineage>
</organism>
<comment type="caution">
    <text evidence="1">The sequence shown here is derived from an EMBL/GenBank/DDBJ whole genome shotgun (WGS) entry which is preliminary data.</text>
</comment>
<proteinExistence type="predicted"/>
<evidence type="ECO:0000313" key="1">
    <source>
        <dbReference type="EMBL" id="ORY92133.1"/>
    </source>
</evidence>
<keyword evidence="2" id="KW-1185">Reference proteome</keyword>
<dbReference type="AlphaFoldDB" id="A0A1X2H2X8"/>
<accession>A0A1X2H2X8</accession>